<dbReference type="EMBL" id="BOPG01000028">
    <property type="protein sequence ID" value="GIJ57077.1"/>
    <property type="molecule type" value="Genomic_DNA"/>
</dbReference>
<feature type="chain" id="PRO_5038371317" description="Peptidase inhibitor family I36" evidence="1">
    <location>
        <begin position="31"/>
        <end position="182"/>
    </location>
</feature>
<reference evidence="2" key="1">
    <citation type="submission" date="2021-01" db="EMBL/GenBank/DDBJ databases">
        <title>Whole genome shotgun sequence of Virgisporangium aurantiacum NBRC 16421.</title>
        <authorList>
            <person name="Komaki H."/>
            <person name="Tamura T."/>
        </authorList>
    </citation>
    <scope>NUCLEOTIDE SEQUENCE</scope>
    <source>
        <strain evidence="2">NBRC 16421</strain>
    </source>
</reference>
<name>A0A8J3Z565_9ACTN</name>
<gene>
    <name evidence="2" type="ORF">Vau01_045930</name>
</gene>
<evidence type="ECO:0008006" key="4">
    <source>
        <dbReference type="Google" id="ProtNLM"/>
    </source>
</evidence>
<keyword evidence="1" id="KW-0732">Signal</keyword>
<dbReference type="RefSeq" id="WP_203996145.1">
    <property type="nucleotide sequence ID" value="NZ_BOPG01000028.1"/>
</dbReference>
<dbReference type="AlphaFoldDB" id="A0A8J3Z565"/>
<evidence type="ECO:0000256" key="1">
    <source>
        <dbReference type="SAM" id="SignalP"/>
    </source>
</evidence>
<feature type="signal peptide" evidence="1">
    <location>
        <begin position="1"/>
        <end position="30"/>
    </location>
</feature>
<sequence length="182" mass="19617">MKIAQLLFRATLGLVSIAGAVVVHSGAADAQEPFAAQVKSAGLTTAQARTLQARIDALLAAEGGTQIGANRVRWADGSGDTTVPLPGEARARTLGVGAQAELCDYGYLCLFQYQWFGGDRRMLYFCEDHSTPYSFNSYINNQTYGTRAVFKSVFKAPIHITDGAPSSKVWFDGSTTYYIKAC</sequence>
<organism evidence="2 3">
    <name type="scientific">Virgisporangium aurantiacum</name>
    <dbReference type="NCBI Taxonomy" id="175570"/>
    <lineage>
        <taxon>Bacteria</taxon>
        <taxon>Bacillati</taxon>
        <taxon>Actinomycetota</taxon>
        <taxon>Actinomycetes</taxon>
        <taxon>Micromonosporales</taxon>
        <taxon>Micromonosporaceae</taxon>
        <taxon>Virgisporangium</taxon>
    </lineage>
</organism>
<comment type="caution">
    <text evidence="2">The sequence shown here is derived from an EMBL/GenBank/DDBJ whole genome shotgun (WGS) entry which is preliminary data.</text>
</comment>
<dbReference type="Proteomes" id="UP000612585">
    <property type="component" value="Unassembled WGS sequence"/>
</dbReference>
<protein>
    <recommendedName>
        <fullName evidence="4">Peptidase inhibitor family I36</fullName>
    </recommendedName>
</protein>
<proteinExistence type="predicted"/>
<evidence type="ECO:0000313" key="2">
    <source>
        <dbReference type="EMBL" id="GIJ57077.1"/>
    </source>
</evidence>
<keyword evidence="3" id="KW-1185">Reference proteome</keyword>
<accession>A0A8J3Z565</accession>
<evidence type="ECO:0000313" key="3">
    <source>
        <dbReference type="Proteomes" id="UP000612585"/>
    </source>
</evidence>